<evidence type="ECO:0000313" key="2">
    <source>
        <dbReference type="EMBL" id="KAJ7770238.1"/>
    </source>
</evidence>
<dbReference type="AlphaFoldDB" id="A0AAD7JRW7"/>
<proteinExistence type="predicted"/>
<evidence type="ECO:0000313" key="3">
    <source>
        <dbReference type="Proteomes" id="UP001215280"/>
    </source>
</evidence>
<keyword evidence="1" id="KW-0472">Membrane</keyword>
<keyword evidence="1" id="KW-0812">Transmembrane</keyword>
<gene>
    <name evidence="2" type="ORF">DFH07DRAFT_806229</name>
</gene>
<feature type="transmembrane region" description="Helical" evidence="1">
    <location>
        <begin position="7"/>
        <end position="25"/>
    </location>
</feature>
<dbReference type="Gene3D" id="1.20.140.150">
    <property type="match status" value="1"/>
</dbReference>
<sequence length="210" mass="23058">MRKTSYVVTAVAVILTTVFTVLSLVRTDWVVAKYDALNSTATYQAKYGLSTVCQRLVITLPGGGFHKFECRDFPDRKKDDCEENQFFCAAWTSAGYAVELAIGFGALSLVTILIGISTHSRRRRIWRAVAGLVILHSVLQLVAFSLVVDLYRTGRYPTFEDAKLGPALIFNTVAWVLGVLTATSVIVTGMAADRGKRWAAGNRAYQPIDG</sequence>
<protein>
    <submittedName>
        <fullName evidence="2">Uncharacterized protein</fullName>
    </submittedName>
</protein>
<name>A0AAD7JRW7_9AGAR</name>
<feature type="transmembrane region" description="Helical" evidence="1">
    <location>
        <begin position="128"/>
        <end position="148"/>
    </location>
</feature>
<keyword evidence="1" id="KW-1133">Transmembrane helix</keyword>
<feature type="transmembrane region" description="Helical" evidence="1">
    <location>
        <begin position="168"/>
        <end position="192"/>
    </location>
</feature>
<dbReference type="Proteomes" id="UP001215280">
    <property type="component" value="Unassembled WGS sequence"/>
</dbReference>
<organism evidence="2 3">
    <name type="scientific">Mycena maculata</name>
    <dbReference type="NCBI Taxonomy" id="230809"/>
    <lineage>
        <taxon>Eukaryota</taxon>
        <taxon>Fungi</taxon>
        <taxon>Dikarya</taxon>
        <taxon>Basidiomycota</taxon>
        <taxon>Agaricomycotina</taxon>
        <taxon>Agaricomycetes</taxon>
        <taxon>Agaricomycetidae</taxon>
        <taxon>Agaricales</taxon>
        <taxon>Marasmiineae</taxon>
        <taxon>Mycenaceae</taxon>
        <taxon>Mycena</taxon>
    </lineage>
</organism>
<evidence type="ECO:0000256" key="1">
    <source>
        <dbReference type="SAM" id="Phobius"/>
    </source>
</evidence>
<accession>A0AAD7JRW7</accession>
<feature type="transmembrane region" description="Helical" evidence="1">
    <location>
        <begin position="94"/>
        <end position="116"/>
    </location>
</feature>
<reference evidence="2" key="1">
    <citation type="submission" date="2023-03" db="EMBL/GenBank/DDBJ databases">
        <title>Massive genome expansion in bonnet fungi (Mycena s.s.) driven by repeated elements and novel gene families across ecological guilds.</title>
        <authorList>
            <consortium name="Lawrence Berkeley National Laboratory"/>
            <person name="Harder C.B."/>
            <person name="Miyauchi S."/>
            <person name="Viragh M."/>
            <person name="Kuo A."/>
            <person name="Thoen E."/>
            <person name="Andreopoulos B."/>
            <person name="Lu D."/>
            <person name="Skrede I."/>
            <person name="Drula E."/>
            <person name="Henrissat B."/>
            <person name="Morin E."/>
            <person name="Kohler A."/>
            <person name="Barry K."/>
            <person name="LaButti K."/>
            <person name="Morin E."/>
            <person name="Salamov A."/>
            <person name="Lipzen A."/>
            <person name="Mereny Z."/>
            <person name="Hegedus B."/>
            <person name="Baldrian P."/>
            <person name="Stursova M."/>
            <person name="Weitz H."/>
            <person name="Taylor A."/>
            <person name="Grigoriev I.V."/>
            <person name="Nagy L.G."/>
            <person name="Martin F."/>
            <person name="Kauserud H."/>
        </authorList>
    </citation>
    <scope>NUCLEOTIDE SEQUENCE</scope>
    <source>
        <strain evidence="2">CBHHK188m</strain>
    </source>
</reference>
<dbReference type="EMBL" id="JARJLG010000024">
    <property type="protein sequence ID" value="KAJ7770238.1"/>
    <property type="molecule type" value="Genomic_DNA"/>
</dbReference>
<comment type="caution">
    <text evidence="2">The sequence shown here is derived from an EMBL/GenBank/DDBJ whole genome shotgun (WGS) entry which is preliminary data.</text>
</comment>
<keyword evidence="3" id="KW-1185">Reference proteome</keyword>